<dbReference type="PANTHER" id="PTHR33154">
    <property type="entry name" value="TRANSCRIPTIONAL REGULATOR, ARSR FAMILY"/>
    <property type="match status" value="1"/>
</dbReference>
<dbReference type="NCBIfam" id="NF033788">
    <property type="entry name" value="HTH_metalloreg"/>
    <property type="match status" value="1"/>
</dbReference>
<evidence type="ECO:0000256" key="1">
    <source>
        <dbReference type="ARBA" id="ARBA00023015"/>
    </source>
</evidence>
<keyword evidence="3" id="KW-0804">Transcription</keyword>
<sequence>MSTSRLERFVAATDDECCPSDVEARRRELSGFAATADERSRARDLDVLRTLADDTRYRIVRILEAAGEELCVCEFAPFLSVSESAVSHALSDLTTAGLLDRRKEGRWRYYETTERATALLDALDATAEGVR</sequence>
<dbReference type="GO" id="GO:0003677">
    <property type="term" value="F:DNA binding"/>
    <property type="evidence" value="ECO:0007669"/>
    <property type="project" value="UniProtKB-KW"/>
</dbReference>
<dbReference type="Gene3D" id="1.10.10.10">
    <property type="entry name" value="Winged helix-like DNA-binding domain superfamily/Winged helix DNA-binding domain"/>
    <property type="match status" value="1"/>
</dbReference>
<evidence type="ECO:0000313" key="5">
    <source>
        <dbReference type="EMBL" id="MFC6952126.1"/>
    </source>
</evidence>
<dbReference type="Pfam" id="PF01022">
    <property type="entry name" value="HTH_5"/>
    <property type="match status" value="1"/>
</dbReference>
<keyword evidence="1" id="KW-0805">Transcription regulation</keyword>
<evidence type="ECO:0000256" key="3">
    <source>
        <dbReference type="ARBA" id="ARBA00023163"/>
    </source>
</evidence>
<reference evidence="5 6" key="1">
    <citation type="journal article" date="2019" name="Int. J. Syst. Evol. Microbiol.">
        <title>The Global Catalogue of Microorganisms (GCM) 10K type strain sequencing project: providing services to taxonomists for standard genome sequencing and annotation.</title>
        <authorList>
            <consortium name="The Broad Institute Genomics Platform"/>
            <consortium name="The Broad Institute Genome Sequencing Center for Infectious Disease"/>
            <person name="Wu L."/>
            <person name="Ma J."/>
        </authorList>
    </citation>
    <scope>NUCLEOTIDE SEQUENCE [LARGE SCALE GENOMIC DNA]</scope>
    <source>
        <strain evidence="5 6">GX26</strain>
    </source>
</reference>
<dbReference type="PANTHER" id="PTHR33154:SF33">
    <property type="entry name" value="TRANSCRIPTIONAL REPRESSOR SDPR"/>
    <property type="match status" value="1"/>
</dbReference>
<dbReference type="InterPro" id="IPR036388">
    <property type="entry name" value="WH-like_DNA-bd_sf"/>
</dbReference>
<dbReference type="AlphaFoldDB" id="A0ABD5VGZ2"/>
<dbReference type="RefSeq" id="WP_336349118.1">
    <property type="nucleotide sequence ID" value="NZ_JAZAQL010000001.1"/>
</dbReference>
<dbReference type="SUPFAM" id="SSF46785">
    <property type="entry name" value="Winged helix' DNA-binding domain"/>
    <property type="match status" value="1"/>
</dbReference>
<dbReference type="PROSITE" id="PS50987">
    <property type="entry name" value="HTH_ARSR_2"/>
    <property type="match status" value="1"/>
</dbReference>
<organism evidence="5 6">
    <name type="scientific">Halorubellus litoreus</name>
    <dbReference type="NCBI Taxonomy" id="755308"/>
    <lineage>
        <taxon>Archaea</taxon>
        <taxon>Methanobacteriati</taxon>
        <taxon>Methanobacteriota</taxon>
        <taxon>Stenosarchaea group</taxon>
        <taxon>Halobacteria</taxon>
        <taxon>Halobacteriales</taxon>
        <taxon>Halorubellaceae</taxon>
        <taxon>Halorubellus</taxon>
    </lineage>
</organism>
<evidence type="ECO:0000259" key="4">
    <source>
        <dbReference type="PROSITE" id="PS50987"/>
    </source>
</evidence>
<dbReference type="SMART" id="SM00418">
    <property type="entry name" value="HTH_ARSR"/>
    <property type="match status" value="1"/>
</dbReference>
<gene>
    <name evidence="5" type="ORF">ACFQGB_04550</name>
</gene>
<dbReference type="InterPro" id="IPR011991">
    <property type="entry name" value="ArsR-like_HTH"/>
</dbReference>
<dbReference type="InterPro" id="IPR036390">
    <property type="entry name" value="WH_DNA-bd_sf"/>
</dbReference>
<dbReference type="InterPro" id="IPR001845">
    <property type="entry name" value="HTH_ArsR_DNA-bd_dom"/>
</dbReference>
<feature type="domain" description="HTH arsR-type" evidence="4">
    <location>
        <begin position="36"/>
        <end position="131"/>
    </location>
</feature>
<evidence type="ECO:0000256" key="2">
    <source>
        <dbReference type="ARBA" id="ARBA00023125"/>
    </source>
</evidence>
<proteinExistence type="predicted"/>
<dbReference type="CDD" id="cd00090">
    <property type="entry name" value="HTH_ARSR"/>
    <property type="match status" value="1"/>
</dbReference>
<dbReference type="PRINTS" id="PR00778">
    <property type="entry name" value="HTHARSR"/>
</dbReference>
<protein>
    <submittedName>
        <fullName evidence="5">ArsR/SmtB family transcription factor</fullName>
    </submittedName>
</protein>
<keyword evidence="6" id="KW-1185">Reference proteome</keyword>
<evidence type="ECO:0000313" key="6">
    <source>
        <dbReference type="Proteomes" id="UP001596395"/>
    </source>
</evidence>
<keyword evidence="2" id="KW-0238">DNA-binding</keyword>
<accession>A0ABD5VGZ2</accession>
<dbReference type="EMBL" id="JBHSXN010000001">
    <property type="protein sequence ID" value="MFC6952126.1"/>
    <property type="molecule type" value="Genomic_DNA"/>
</dbReference>
<dbReference type="InterPro" id="IPR051081">
    <property type="entry name" value="HTH_MetalResp_TranReg"/>
</dbReference>
<comment type="caution">
    <text evidence="5">The sequence shown here is derived from an EMBL/GenBank/DDBJ whole genome shotgun (WGS) entry which is preliminary data.</text>
</comment>
<name>A0ABD5VGZ2_9EURY</name>
<dbReference type="Proteomes" id="UP001596395">
    <property type="component" value="Unassembled WGS sequence"/>
</dbReference>